<feature type="region of interest" description="Disordered" evidence="1">
    <location>
        <begin position="118"/>
        <end position="256"/>
    </location>
</feature>
<dbReference type="EMBL" id="JANBOI010000036">
    <property type="protein sequence ID" value="KAJ1735202.1"/>
    <property type="molecule type" value="Genomic_DNA"/>
</dbReference>
<feature type="compositionally biased region" description="Low complexity" evidence="1">
    <location>
        <begin position="221"/>
        <end position="230"/>
    </location>
</feature>
<organism evidence="3 4">
    <name type="scientific">Coemansia biformis</name>
    <dbReference type="NCBI Taxonomy" id="1286918"/>
    <lineage>
        <taxon>Eukaryota</taxon>
        <taxon>Fungi</taxon>
        <taxon>Fungi incertae sedis</taxon>
        <taxon>Zoopagomycota</taxon>
        <taxon>Kickxellomycotina</taxon>
        <taxon>Kickxellomycetes</taxon>
        <taxon>Kickxellales</taxon>
        <taxon>Kickxellaceae</taxon>
        <taxon>Coemansia</taxon>
    </lineage>
</organism>
<evidence type="ECO:0000313" key="4">
    <source>
        <dbReference type="Proteomes" id="UP001143981"/>
    </source>
</evidence>
<dbReference type="Pfam" id="PF15249">
    <property type="entry name" value="GLTSCR1"/>
    <property type="match status" value="1"/>
</dbReference>
<comment type="caution">
    <text evidence="3">The sequence shown here is derived from an EMBL/GenBank/DDBJ whole genome shotgun (WGS) entry which is preliminary data.</text>
</comment>
<feature type="compositionally biased region" description="Low complexity" evidence="1">
    <location>
        <begin position="412"/>
        <end position="424"/>
    </location>
</feature>
<proteinExistence type="predicted"/>
<dbReference type="OrthoDB" id="2556847at2759"/>
<gene>
    <name evidence="3" type="ORF">LPJ61_000660</name>
</gene>
<dbReference type="Proteomes" id="UP001143981">
    <property type="component" value="Unassembled WGS sequence"/>
</dbReference>
<keyword evidence="4" id="KW-1185">Reference proteome</keyword>
<reference evidence="3" key="1">
    <citation type="submission" date="2022-07" db="EMBL/GenBank/DDBJ databases">
        <title>Phylogenomic reconstructions and comparative analyses of Kickxellomycotina fungi.</title>
        <authorList>
            <person name="Reynolds N.K."/>
            <person name="Stajich J.E."/>
            <person name="Barry K."/>
            <person name="Grigoriev I.V."/>
            <person name="Crous P."/>
            <person name="Smith M.E."/>
        </authorList>
    </citation>
    <scope>NUCLEOTIDE SEQUENCE</scope>
    <source>
        <strain evidence="3">BCRC 34381</strain>
    </source>
</reference>
<dbReference type="InterPro" id="IPR015671">
    <property type="entry name" value="GSCR1_dom"/>
</dbReference>
<evidence type="ECO:0000256" key="1">
    <source>
        <dbReference type="SAM" id="MobiDB-lite"/>
    </source>
</evidence>
<feature type="compositionally biased region" description="Low complexity" evidence="1">
    <location>
        <begin position="347"/>
        <end position="366"/>
    </location>
</feature>
<feature type="compositionally biased region" description="Low complexity" evidence="1">
    <location>
        <begin position="17"/>
        <end position="43"/>
    </location>
</feature>
<sequence length="588" mass="62420">MPPNAAASARLSDKSARGPQPAAPSAPASAAASRASSRASSPLPARPAERNGRHMATPPRPAQPVTPGTAKLIRTFLVAGVTVEVVRQNSTIIYRLPGNMPVSSLTPEQRTMVMSEIQRMRSSSGAPAPATPGRPVATPTKPAGARMQPAMPRATPKRPGEQTLRTAESPGSARHSRPAPSLPSIAPRQAPPFAANSGTSGLLSAPAAGRFPAPPQSPHGAARPRAQQPALPKMPTSALAPRRLQPGPGPSPGAAQTSALERMYQSAYLRLLKGPTEALRKLNPPAELTSILGGPIDGTLTPQMLLLVLKALTKAQASQLASMHDREARIARGQSDTNLAARSISNPASQPPSGAASPTGSHASGAELDSMPGSPGPGAATPTKRRKYNKTGKYSSKNRAAWSLGSPGGGSVSPSDQQPQSQLPRGVFAHPDVCRSTVAPLAARRKSPALLEHESEIRRRFRKALEMDHQMVENPDWRTPFSGTQDVIQRLLPFHVFQYHDRDIDSASAREERRIQGSTRSLESRLAALRQRHEALVVSEGGDNHYHVDNIQIERQRIDAARAELDRLRSMQLQRDIASMGAGLPDGL</sequence>
<feature type="region of interest" description="Disordered" evidence="1">
    <location>
        <begin position="342"/>
        <end position="429"/>
    </location>
</feature>
<feature type="domain" description="GLTSCR protein conserved" evidence="2">
    <location>
        <begin position="468"/>
        <end position="569"/>
    </location>
</feature>
<dbReference type="AlphaFoldDB" id="A0A9W8D0U6"/>
<protein>
    <recommendedName>
        <fullName evidence="2">GLTSCR protein conserved domain-containing protein</fullName>
    </recommendedName>
</protein>
<accession>A0A9W8D0U6</accession>
<feature type="region of interest" description="Disordered" evidence="1">
    <location>
        <begin position="1"/>
        <end position="67"/>
    </location>
</feature>
<evidence type="ECO:0000313" key="3">
    <source>
        <dbReference type="EMBL" id="KAJ1735202.1"/>
    </source>
</evidence>
<name>A0A9W8D0U6_9FUNG</name>
<evidence type="ECO:0000259" key="2">
    <source>
        <dbReference type="Pfam" id="PF15249"/>
    </source>
</evidence>